<feature type="domain" description="MacB-like periplasmic core" evidence="8">
    <location>
        <begin position="447"/>
        <end position="634"/>
    </location>
</feature>
<dbReference type="AlphaFoldDB" id="A0A7G7G6R6"/>
<evidence type="ECO:0000313" key="9">
    <source>
        <dbReference type="EMBL" id="QNF32850.1"/>
    </source>
</evidence>
<feature type="transmembrane region" description="Helical" evidence="6">
    <location>
        <begin position="21"/>
        <end position="41"/>
    </location>
</feature>
<dbReference type="InterPro" id="IPR050250">
    <property type="entry name" value="Macrolide_Exporter_MacB"/>
</dbReference>
<dbReference type="InterPro" id="IPR003838">
    <property type="entry name" value="ABC3_permease_C"/>
</dbReference>
<dbReference type="GO" id="GO:0005886">
    <property type="term" value="C:plasma membrane"/>
    <property type="evidence" value="ECO:0007669"/>
    <property type="project" value="UniProtKB-SubCell"/>
</dbReference>
<feature type="transmembrane region" description="Helical" evidence="6">
    <location>
        <begin position="684"/>
        <end position="706"/>
    </location>
</feature>
<sequence>MLLNYFKIAFRNLLRHKAFSLLNIAGLSVGVAVALLIFLIVRFELSFDTFHQKRDRTYRVVNDFTHEAGKDYQVGVPFPFVPALKTDFPQLEKVTTTFQAYNSQITVLDEQGAITKKFREENSLLFTEPEFFQIFDYPWLAGDPKKVLVEPNTVALTRSIAEKYFGSWQKALGKFIKLDNKQLLQVNGILKDLPDNTDFPIQIAVSFPTLRKFIDANEFTNWGSVWSSTQCYLVLPPKASPTQFDRSLASFLKKHNSDDRNHTYKLQALSDLHFNTRYPSMTYRSISKTTVLSLVLIGAFILIIACINFVNLATAQAIGRAKETGIRKVLGSNRGHLIVQFLGETFFIVLLAVSVAVLLVLAVLPFVRSISNLPDDFQLPLSLEMVGFLLFLILVVTVLSGFYPALILSGFQPVQALKSKMTLQTVGGISLRKALVVMQFSISQVLVIATLIAITQMDYVRKKDLGYNQEAILLVSVPQDSLSQFKLQTLKNRFQALSAVQKVSLHFAAPSSGSNSMTNFRFGKATEDAQFPVNLKAGDVDYFSTFQLRLVAGRAYFPSDTAREVVVNEKLLRQVGVKHAQDAIGQTIRINDRNYPVVGVVQDFHNVSLRDPIAPTAILANKSSYRQVGLKLKPANADMKETLRTVEQIWNETFPEYVYEASFLDERLAEFYEGETKLAQLFKIFAAIAIFIGCLGLYGLVSFVAMQKTKEIGIRKVLGASLPNIVSLLSRDFLKLVLLANVLAWPLAWWAMQRWLQDFEYRTPIGWWMFAVAGLGALLIALITVSFQAIKAAVANPVEALRSE</sequence>
<dbReference type="Pfam" id="PF02687">
    <property type="entry name" value="FtsX"/>
    <property type="match status" value="2"/>
</dbReference>
<feature type="transmembrane region" description="Helical" evidence="6">
    <location>
        <begin position="335"/>
        <end position="367"/>
    </location>
</feature>
<feature type="transmembrane region" description="Helical" evidence="6">
    <location>
        <begin position="765"/>
        <end position="787"/>
    </location>
</feature>
<feature type="domain" description="MacB-like periplasmic core" evidence="8">
    <location>
        <begin position="20"/>
        <end position="248"/>
    </location>
</feature>
<dbReference type="EMBL" id="CP055156">
    <property type="protein sequence ID" value="QNF32850.1"/>
    <property type="molecule type" value="Genomic_DNA"/>
</dbReference>
<feature type="transmembrane region" description="Helical" evidence="6">
    <location>
        <begin position="733"/>
        <end position="753"/>
    </location>
</feature>
<feature type="transmembrane region" description="Helical" evidence="6">
    <location>
        <begin position="387"/>
        <end position="414"/>
    </location>
</feature>
<keyword evidence="2" id="KW-1003">Cell membrane</keyword>
<gene>
    <name evidence="9" type="ORF">HUW51_08935</name>
</gene>
<comment type="subcellular location">
    <subcellularLocation>
        <location evidence="1">Cell membrane</location>
        <topology evidence="1">Multi-pass membrane protein</topology>
    </subcellularLocation>
</comment>
<evidence type="ECO:0000259" key="7">
    <source>
        <dbReference type="Pfam" id="PF02687"/>
    </source>
</evidence>
<evidence type="ECO:0000256" key="3">
    <source>
        <dbReference type="ARBA" id="ARBA00022692"/>
    </source>
</evidence>
<keyword evidence="10" id="KW-1185">Reference proteome</keyword>
<evidence type="ECO:0000259" key="8">
    <source>
        <dbReference type="Pfam" id="PF12704"/>
    </source>
</evidence>
<feature type="transmembrane region" description="Helical" evidence="6">
    <location>
        <begin position="434"/>
        <end position="454"/>
    </location>
</feature>
<organism evidence="9 10">
    <name type="scientific">Adhaeribacter swui</name>
    <dbReference type="NCBI Taxonomy" id="2086471"/>
    <lineage>
        <taxon>Bacteria</taxon>
        <taxon>Pseudomonadati</taxon>
        <taxon>Bacteroidota</taxon>
        <taxon>Cytophagia</taxon>
        <taxon>Cytophagales</taxon>
        <taxon>Hymenobacteraceae</taxon>
        <taxon>Adhaeribacter</taxon>
    </lineage>
</organism>
<keyword evidence="3 6" id="KW-0812">Transmembrane</keyword>
<dbReference type="Proteomes" id="UP000515237">
    <property type="component" value="Chromosome"/>
</dbReference>
<dbReference type="PANTHER" id="PTHR30572:SF18">
    <property type="entry name" value="ABC-TYPE MACROLIDE FAMILY EXPORT SYSTEM PERMEASE COMPONENT 2"/>
    <property type="match status" value="1"/>
</dbReference>
<proteinExistence type="predicted"/>
<dbReference type="RefSeq" id="WP_185273629.1">
    <property type="nucleotide sequence ID" value="NZ_CP055156.1"/>
</dbReference>
<evidence type="ECO:0000256" key="4">
    <source>
        <dbReference type="ARBA" id="ARBA00022989"/>
    </source>
</evidence>
<keyword evidence="4 6" id="KW-1133">Transmembrane helix</keyword>
<dbReference type="Pfam" id="PF12704">
    <property type="entry name" value="MacB_PCD"/>
    <property type="match status" value="2"/>
</dbReference>
<evidence type="ECO:0000256" key="5">
    <source>
        <dbReference type="ARBA" id="ARBA00023136"/>
    </source>
</evidence>
<accession>A0A7G7G6R6</accession>
<name>A0A7G7G6R6_9BACT</name>
<evidence type="ECO:0000256" key="2">
    <source>
        <dbReference type="ARBA" id="ARBA00022475"/>
    </source>
</evidence>
<feature type="domain" description="ABC3 transporter permease C-terminal" evidence="7">
    <location>
        <begin position="296"/>
        <end position="412"/>
    </location>
</feature>
<evidence type="ECO:0000313" key="10">
    <source>
        <dbReference type="Proteomes" id="UP000515237"/>
    </source>
</evidence>
<dbReference type="PANTHER" id="PTHR30572">
    <property type="entry name" value="MEMBRANE COMPONENT OF TRANSPORTER-RELATED"/>
    <property type="match status" value="1"/>
</dbReference>
<evidence type="ECO:0000256" key="6">
    <source>
        <dbReference type="SAM" id="Phobius"/>
    </source>
</evidence>
<feature type="transmembrane region" description="Helical" evidence="6">
    <location>
        <begin position="291"/>
        <end position="314"/>
    </location>
</feature>
<dbReference type="GO" id="GO:0022857">
    <property type="term" value="F:transmembrane transporter activity"/>
    <property type="evidence" value="ECO:0007669"/>
    <property type="project" value="TreeGrafter"/>
</dbReference>
<evidence type="ECO:0000256" key="1">
    <source>
        <dbReference type="ARBA" id="ARBA00004651"/>
    </source>
</evidence>
<reference evidence="9 10" key="1">
    <citation type="journal article" date="2018" name="Int. J. Syst. Evol. Microbiol.">
        <title>Adhaeribacter swui sp. nov., isolated from wet mud.</title>
        <authorList>
            <person name="Kim D.U."/>
            <person name="Kim K.W."/>
            <person name="Kang M.S."/>
            <person name="Kim J.Y."/>
            <person name="Jang J.H."/>
            <person name="Kim M.K."/>
        </authorList>
    </citation>
    <scope>NUCLEOTIDE SEQUENCE [LARGE SCALE GENOMIC DNA]</scope>
    <source>
        <strain evidence="9 10">KCTC 52873</strain>
    </source>
</reference>
<keyword evidence="5 6" id="KW-0472">Membrane</keyword>
<feature type="domain" description="ABC3 transporter permease C-terminal" evidence="7">
    <location>
        <begin position="684"/>
        <end position="796"/>
    </location>
</feature>
<dbReference type="InterPro" id="IPR025857">
    <property type="entry name" value="MacB_PCD"/>
</dbReference>
<dbReference type="KEGG" id="aswu:HUW51_08935"/>
<protein>
    <submittedName>
        <fullName evidence="9">ABC transporter permease</fullName>
    </submittedName>
</protein>